<sequence length="29" mass="2937">MASKTLANLVPVDEAASLPALCPLIGREG</sequence>
<dbReference type="AlphaFoldDB" id="F2R831"/>
<evidence type="ECO:0000313" key="2">
    <source>
        <dbReference type="Proteomes" id="UP000006854"/>
    </source>
</evidence>
<dbReference type="Proteomes" id="UP000006854">
    <property type="component" value="Chromosome"/>
</dbReference>
<dbReference type="EMBL" id="FR845719">
    <property type="protein sequence ID" value="CCA58840.1"/>
    <property type="molecule type" value="Genomic_DNA"/>
</dbReference>
<evidence type="ECO:0000313" key="1">
    <source>
        <dbReference type="EMBL" id="CCA58840.1"/>
    </source>
</evidence>
<name>F2R831_STRVP</name>
<dbReference type="KEGG" id="sve:SVEN_5554"/>
<reference evidence="1 2" key="1">
    <citation type="journal article" date="2011" name="BMC Genomics">
        <title>Genome-wide analysis of the role of GlnR in Streptomyces venezuelae provides new insights into global nitrogen regulation in actinomycetes.</title>
        <authorList>
            <person name="Pullan S.T."/>
            <person name="Bibb M.J."/>
            <person name="Merrick M."/>
        </authorList>
    </citation>
    <scope>NUCLEOTIDE SEQUENCE [LARGE SCALE GENOMIC DNA]</scope>
    <source>
        <strain evidence="2">ATCC 10712 / CBS 650.69 / DSM 40230 / JCM 4526 / NBRC 13096 / PD 04745</strain>
    </source>
</reference>
<proteinExistence type="predicted"/>
<protein>
    <submittedName>
        <fullName evidence="1">Uncharacterized protein</fullName>
    </submittedName>
</protein>
<dbReference type="STRING" id="953739.SVEN_5554"/>
<accession>F2R831</accession>
<organism evidence="1 2">
    <name type="scientific">Streptomyces venezuelae (strain ATCC 10712 / CBS 650.69 / DSM 40230 / JCM 4526 / NBRC 13096 / PD 04745)</name>
    <dbReference type="NCBI Taxonomy" id="953739"/>
    <lineage>
        <taxon>Bacteria</taxon>
        <taxon>Bacillati</taxon>
        <taxon>Actinomycetota</taxon>
        <taxon>Actinomycetes</taxon>
        <taxon>Kitasatosporales</taxon>
        <taxon>Streptomycetaceae</taxon>
        <taxon>Streptomyces</taxon>
    </lineage>
</organism>
<keyword evidence="2" id="KW-1185">Reference proteome</keyword>
<gene>
    <name evidence="1" type="ordered locus">SVEN_5554</name>
</gene>
<dbReference type="HOGENOM" id="CLU_3410357_0_0_11"/>